<accession>A0A4V1IVM0</accession>
<evidence type="ECO:0000313" key="1">
    <source>
        <dbReference type="EMBL" id="RKP04529.1"/>
    </source>
</evidence>
<proteinExistence type="predicted"/>
<organism evidence="1 2">
    <name type="scientific">Thamnocephalis sphaerospora</name>
    <dbReference type="NCBI Taxonomy" id="78915"/>
    <lineage>
        <taxon>Eukaryota</taxon>
        <taxon>Fungi</taxon>
        <taxon>Fungi incertae sedis</taxon>
        <taxon>Zoopagomycota</taxon>
        <taxon>Zoopagomycotina</taxon>
        <taxon>Zoopagomycetes</taxon>
        <taxon>Zoopagales</taxon>
        <taxon>Sigmoideomycetaceae</taxon>
        <taxon>Thamnocephalis</taxon>
    </lineage>
</organism>
<sequence>MASDSEHLVGSATLAWNVQRTDGVAYRPESLKCASSRPKWWSVWSKISLVSTVESACLKEPDTEARHGAQRYITLEGKREELMCRSSFVDKVANLAPRWIRKALGTHRDPPQREGHIEQCNLPVRQSRFAFALQHLFWLRKPAANVNDVSSVVLKRQTGWARSLLVPPTPAPISAPSVPFWVNPQHVCYALPCIPDTFADGPRLDRLIEAVSNGVLPASALMPIRVRRSIDGNLYAVDCRRLYVLREAGVDKVTAIDMGLAMSADEVARAGGAYVCILSSLPV</sequence>
<evidence type="ECO:0000313" key="2">
    <source>
        <dbReference type="Proteomes" id="UP000271241"/>
    </source>
</evidence>
<gene>
    <name evidence="1" type="ORF">THASP1DRAFT_33695</name>
</gene>
<dbReference type="Proteomes" id="UP000271241">
    <property type="component" value="Unassembled WGS sequence"/>
</dbReference>
<reference evidence="2" key="1">
    <citation type="journal article" date="2018" name="Nat. Microbiol.">
        <title>Leveraging single-cell genomics to expand the fungal tree of life.</title>
        <authorList>
            <person name="Ahrendt S.R."/>
            <person name="Quandt C.A."/>
            <person name="Ciobanu D."/>
            <person name="Clum A."/>
            <person name="Salamov A."/>
            <person name="Andreopoulos B."/>
            <person name="Cheng J.F."/>
            <person name="Woyke T."/>
            <person name="Pelin A."/>
            <person name="Henrissat B."/>
            <person name="Reynolds N.K."/>
            <person name="Benny G.L."/>
            <person name="Smith M.E."/>
            <person name="James T.Y."/>
            <person name="Grigoriev I.V."/>
        </authorList>
    </citation>
    <scope>NUCLEOTIDE SEQUENCE [LARGE SCALE GENOMIC DNA]</scope>
    <source>
        <strain evidence="2">RSA 1356</strain>
    </source>
</reference>
<dbReference type="EMBL" id="KZ993656">
    <property type="protein sequence ID" value="RKP04529.1"/>
    <property type="molecule type" value="Genomic_DNA"/>
</dbReference>
<dbReference type="OrthoDB" id="10622562at2759"/>
<dbReference type="AlphaFoldDB" id="A0A4V1IVM0"/>
<name>A0A4V1IVM0_9FUNG</name>
<keyword evidence="2" id="KW-1185">Reference proteome</keyword>
<protein>
    <submittedName>
        <fullName evidence="1">Uncharacterized protein</fullName>
    </submittedName>
</protein>